<evidence type="ECO:0000313" key="2">
    <source>
        <dbReference type="EMBL" id="KAF7027307.1"/>
    </source>
</evidence>
<organism evidence="2">
    <name type="scientific">Triticum aestivum</name>
    <name type="common">Wheat</name>
    <dbReference type="NCBI Taxonomy" id="4565"/>
    <lineage>
        <taxon>Eukaryota</taxon>
        <taxon>Viridiplantae</taxon>
        <taxon>Streptophyta</taxon>
        <taxon>Embryophyta</taxon>
        <taxon>Tracheophyta</taxon>
        <taxon>Spermatophyta</taxon>
        <taxon>Magnoliopsida</taxon>
        <taxon>Liliopsida</taxon>
        <taxon>Poales</taxon>
        <taxon>Poaceae</taxon>
        <taxon>BOP clade</taxon>
        <taxon>Pooideae</taxon>
        <taxon>Triticodae</taxon>
        <taxon>Triticeae</taxon>
        <taxon>Triticinae</taxon>
        <taxon>Triticum</taxon>
    </lineage>
</organism>
<dbReference type="OMA" id="VHRRFMF"/>
<gene>
    <name evidence="2" type="ORF">CFC21_039350</name>
</gene>
<comment type="caution">
    <text evidence="2">The sequence shown here is derived from an EMBL/GenBank/DDBJ whole genome shotgun (WGS) entry which is preliminary data.</text>
</comment>
<dbReference type="PANTHER" id="PTHR34542">
    <property type="entry name" value="OS08G0359900 PROTEIN"/>
    <property type="match status" value="1"/>
</dbReference>
<dbReference type="PANTHER" id="PTHR34542:SF2">
    <property type="entry name" value="OS01G0136300 PROTEIN"/>
    <property type="match status" value="1"/>
</dbReference>
<protein>
    <submittedName>
        <fullName evidence="2">Uncharacterized protein</fullName>
    </submittedName>
</protein>
<proteinExistence type="predicted"/>
<dbReference type="EMBL" id="CM022218">
    <property type="protein sequence ID" value="KAF7027307.1"/>
    <property type="molecule type" value="Genomic_DNA"/>
</dbReference>
<evidence type="ECO:0000256" key="1">
    <source>
        <dbReference type="SAM" id="MobiDB-lite"/>
    </source>
</evidence>
<sequence length="148" mass="16652">MAAGTLQIRPKAKSLWLLVRRLLCRGNKLHRPPAGAGDQQGDGCGEKRSLLGRSGSLEELLGPDVAGAVRRSARKDVQVFQHVLLPPERQRQHHADMELVRPEVTTADAPLAVSAVAVQQYRRFMFGGFRRRLMMRRQWRPMLVAIPE</sequence>
<reference evidence="2" key="2">
    <citation type="submission" date="2020-03" db="EMBL/GenBank/DDBJ databases">
        <title>The second near-complete assembly of the hexaploid bread wheat (Triticum aestivum) genome.</title>
        <authorList>
            <person name="Zimin A.V."/>
            <person name="Puiu D."/>
            <person name="Shumante A."/>
            <person name="Alonge M."/>
            <person name="Salzberg S.L."/>
        </authorList>
    </citation>
    <scope>NUCLEOTIDE SEQUENCE</scope>
    <source>
        <tissue evidence="2">Leaf</tissue>
    </source>
</reference>
<dbReference type="Proteomes" id="UP000815260">
    <property type="component" value="Chromosome 3B"/>
</dbReference>
<accession>A0A3B6FID6</accession>
<name>A0A3B6FID6_WHEAT</name>
<reference evidence="2" key="1">
    <citation type="journal article" date="2017" name="Gigascience">
        <title>The first near-complete assembly of the hexaploid bread wheat genome, Triticum aestivum.</title>
        <authorList>
            <person name="Zimin A.V."/>
            <person name="Puiu D."/>
            <person name="Hall R."/>
            <person name="Kingan S."/>
            <person name="Clavijo B.J."/>
            <person name="Salzberg S.L."/>
        </authorList>
    </citation>
    <scope>NUCLEOTIDE SEQUENCE</scope>
    <source>
        <tissue evidence="2">Leaf</tissue>
    </source>
</reference>
<feature type="region of interest" description="Disordered" evidence="1">
    <location>
        <begin position="30"/>
        <end position="50"/>
    </location>
</feature>